<dbReference type="SUPFAM" id="SSF52540">
    <property type="entry name" value="P-loop containing nucleoside triphosphate hydrolases"/>
    <property type="match status" value="1"/>
</dbReference>
<dbReference type="InterPro" id="IPR027417">
    <property type="entry name" value="P-loop_NTPase"/>
</dbReference>
<evidence type="ECO:0000313" key="1">
    <source>
        <dbReference type="EMBL" id="GAA4720838.1"/>
    </source>
</evidence>
<reference evidence="2" key="1">
    <citation type="journal article" date="2019" name="Int. J. Syst. Evol. Microbiol.">
        <title>The Global Catalogue of Microorganisms (GCM) 10K type strain sequencing project: providing services to taxonomists for standard genome sequencing and annotation.</title>
        <authorList>
            <consortium name="The Broad Institute Genomics Platform"/>
            <consortium name="The Broad Institute Genome Sequencing Center for Infectious Disease"/>
            <person name="Wu L."/>
            <person name="Ma J."/>
        </authorList>
    </citation>
    <scope>NUCLEOTIDE SEQUENCE [LARGE SCALE GENOMIC DNA]</scope>
    <source>
        <strain evidence="2">JCM 18063</strain>
    </source>
</reference>
<organism evidence="1 2">
    <name type="scientific">Isoptericola chiayiensis</name>
    <dbReference type="NCBI Taxonomy" id="579446"/>
    <lineage>
        <taxon>Bacteria</taxon>
        <taxon>Bacillati</taxon>
        <taxon>Actinomycetota</taxon>
        <taxon>Actinomycetes</taxon>
        <taxon>Micrococcales</taxon>
        <taxon>Promicromonosporaceae</taxon>
        <taxon>Isoptericola</taxon>
    </lineage>
</organism>
<evidence type="ECO:0008006" key="3">
    <source>
        <dbReference type="Google" id="ProtNLM"/>
    </source>
</evidence>
<evidence type="ECO:0000313" key="2">
    <source>
        <dbReference type="Proteomes" id="UP001500956"/>
    </source>
</evidence>
<dbReference type="EMBL" id="BAABID010000004">
    <property type="protein sequence ID" value="GAA4720838.1"/>
    <property type="molecule type" value="Genomic_DNA"/>
</dbReference>
<gene>
    <name evidence="1" type="ORF">GCM10023216_07350</name>
</gene>
<comment type="caution">
    <text evidence="1">The sequence shown here is derived from an EMBL/GenBank/DDBJ whole genome shotgun (WGS) entry which is preliminary data.</text>
</comment>
<keyword evidence="2" id="KW-1185">Reference proteome</keyword>
<protein>
    <recommendedName>
        <fullName evidence="3">Sulfotransferase family protein</fullName>
    </recommendedName>
</protein>
<dbReference type="Proteomes" id="UP001500956">
    <property type="component" value="Unassembled WGS sequence"/>
</dbReference>
<accession>A0ABP8Y496</accession>
<name>A0ABP8Y496_9MICO</name>
<sequence length="404" mass="45153">MSISEEAPSTLRLPERARLLHIGLMKTGTTSLQNAAAALRPQLLQNGVRYPGRSTNHRSAVNDFMGHSWGWGTTPVAGAWSKVKAEIDADLENRIWLGHEFGANADDETAARWRDELGDRAHVVVTLRNYAALLPSVWQQTTKEGDRWPFDEWLAGVLSDDPSDELRPFRDRHDQGRVVSRWAQAFGPENVTVVVVDKSSPDLLFDAFERMLDLETGLLASAPLDGKSTNRGMSIEESEFLRVLNLTLREELTWHEYCKWLRDAASTALLRRRQPGEHDTRFVLPTWAADAAHERSLEFVDAINRSGVRVIGELDRLSTEVRAAQAPPLGADVVPIDAAAEALLGVIRQGRRDETRLKEARRRIKSLEKAAAAHRPSGTAIEAASGRELVHELGSRLRRRLRRG</sequence>
<dbReference type="Gene3D" id="3.40.50.300">
    <property type="entry name" value="P-loop containing nucleotide triphosphate hydrolases"/>
    <property type="match status" value="1"/>
</dbReference>
<proteinExistence type="predicted"/>